<evidence type="ECO:0000313" key="3">
    <source>
        <dbReference type="Proteomes" id="UP000069902"/>
    </source>
</evidence>
<dbReference type="PATRIC" id="fig|389348.3.peg.2741"/>
<dbReference type="InterPro" id="IPR002909">
    <property type="entry name" value="IPT_dom"/>
</dbReference>
<dbReference type="EMBL" id="LN879502">
    <property type="protein sequence ID" value="CUI18040.1"/>
    <property type="molecule type" value="Genomic_DNA"/>
</dbReference>
<dbReference type="InterPro" id="IPR012334">
    <property type="entry name" value="Pectin_lyas_fold"/>
</dbReference>
<evidence type="ECO:0000259" key="1">
    <source>
        <dbReference type="Pfam" id="PF01833"/>
    </source>
</evidence>
<sequence length="658" mass="69970">MEFICHSNLLSSRFFKYSFSLGCFFACFLGKLIAATIFVGPPPASIQAAINSANSGDTIQLSTGTYIEQVQVISKSLNIAGTGRNSTIIQSPGPATPLTQFFNSGPNIWCVLMVNNLAAPSPQTVNIKDLTVDGDHQQDTATLPPPSTGQYGFSNRFFAIGYHNAGGTIQNVHTTNTRNSTNFGQLAGGGIVNIVDSGTALFNVDNCLVDFYQRNGIVCMGPNLTANISNTTVNRGYVLTPNTTTATPNGITFGGSAIGSITNNLVESNIATVLGASSTAINVPTAGPNVMISGNVISNNDIGIFATQCGNNLTIQNNALSFTITPGVNFAEGIIVRDTNGLTTLTSNVMDLRDFNMELLTINGTNQPFQLMNNQFIGGQTGLLIYGKTGTPSTGPLITMNGDSFTGTNGYYIQEMTSPYTAPNDVWPSTATVSFDGLISGHITFAEFNQILTKIFDQHNDPTLGLVLDFIIPASPILTNINPAFGPLVGGNTITISGSGFISSNTAVYFGTIAATNVVVISDTSMTVTVPPGVGTVDVIVVTPFGVTPIVFAGQYTYIETAPPAPLPPSHFIGRVKKNRFIDKTEYVLKAHWDASPSTNVILYRIYKNGHLIEEISARRQLKFTTYLGSKNKAKNYQIVAVNSDDVESAPVPIRIVH</sequence>
<dbReference type="SUPFAM" id="SSF81296">
    <property type="entry name" value="E set domains"/>
    <property type="match status" value="1"/>
</dbReference>
<dbReference type="InterPro" id="IPR011050">
    <property type="entry name" value="Pectin_lyase_fold/virulence"/>
</dbReference>
<dbReference type="KEGG" id="pnl:PNK_2446"/>
<reference evidence="3" key="1">
    <citation type="submission" date="2015-09" db="EMBL/GenBank/DDBJ databases">
        <authorList>
            <person name="Bertelli C."/>
        </authorList>
    </citation>
    <scope>NUCLEOTIDE SEQUENCE [LARGE SCALE GENOMIC DNA]</scope>
    <source>
        <strain evidence="3">KNic</strain>
    </source>
</reference>
<organism evidence="2 3">
    <name type="scientific">Candidatus Protochlamydia naegleriophila</name>
    <dbReference type="NCBI Taxonomy" id="389348"/>
    <lineage>
        <taxon>Bacteria</taxon>
        <taxon>Pseudomonadati</taxon>
        <taxon>Chlamydiota</taxon>
        <taxon>Chlamydiia</taxon>
        <taxon>Parachlamydiales</taxon>
        <taxon>Parachlamydiaceae</taxon>
        <taxon>Candidatus Protochlamydia</taxon>
    </lineage>
</organism>
<name>A0A0U5JDS8_9BACT</name>
<dbReference type="SUPFAM" id="SSF51126">
    <property type="entry name" value="Pectin lyase-like"/>
    <property type="match status" value="1"/>
</dbReference>
<feature type="domain" description="IPT/TIG" evidence="1">
    <location>
        <begin position="476"/>
        <end position="545"/>
    </location>
</feature>
<dbReference type="InterPro" id="IPR013783">
    <property type="entry name" value="Ig-like_fold"/>
</dbReference>
<dbReference type="CDD" id="cd00102">
    <property type="entry name" value="IPT"/>
    <property type="match status" value="1"/>
</dbReference>
<dbReference type="Gene3D" id="2.160.20.10">
    <property type="entry name" value="Single-stranded right-handed beta-helix, Pectin lyase-like"/>
    <property type="match status" value="1"/>
</dbReference>
<dbReference type="Pfam" id="PF01833">
    <property type="entry name" value="TIG"/>
    <property type="match status" value="1"/>
</dbReference>
<dbReference type="InParanoid" id="A0A0U5JDS8"/>
<dbReference type="AlphaFoldDB" id="A0A0U5JDS8"/>
<dbReference type="Gene3D" id="2.60.40.10">
    <property type="entry name" value="Immunoglobulins"/>
    <property type="match status" value="1"/>
</dbReference>
<keyword evidence="3" id="KW-1185">Reference proteome</keyword>
<dbReference type="Proteomes" id="UP000069902">
    <property type="component" value="Chromosome cPNK"/>
</dbReference>
<dbReference type="STRING" id="389348.PNK_2446"/>
<dbReference type="InterPro" id="IPR014756">
    <property type="entry name" value="Ig_E-set"/>
</dbReference>
<protein>
    <submittedName>
        <fullName evidence="2">Conserved hypothetical membrane protein</fullName>
    </submittedName>
</protein>
<proteinExistence type="predicted"/>
<dbReference type="RefSeq" id="WP_032124681.1">
    <property type="nucleotide sequence ID" value="NZ_LN879502.1"/>
</dbReference>
<gene>
    <name evidence="2" type="ORF">PNK_2446</name>
</gene>
<accession>A0A0U5JDS8</accession>
<evidence type="ECO:0000313" key="2">
    <source>
        <dbReference type="EMBL" id="CUI18040.1"/>
    </source>
</evidence>